<accession>A0ABV7H8X0</accession>
<gene>
    <name evidence="1" type="ORF">ACFOEK_04940</name>
</gene>
<proteinExistence type="predicted"/>
<dbReference type="PROSITE" id="PS51257">
    <property type="entry name" value="PROKAR_LIPOPROTEIN"/>
    <property type="match status" value="1"/>
</dbReference>
<dbReference type="EMBL" id="JBHRSZ010000002">
    <property type="protein sequence ID" value="MFC3150363.1"/>
    <property type="molecule type" value="Genomic_DNA"/>
</dbReference>
<dbReference type="RefSeq" id="WP_386717030.1">
    <property type="nucleotide sequence ID" value="NZ_JBHRSZ010000002.1"/>
</dbReference>
<reference evidence="2" key="1">
    <citation type="journal article" date="2019" name="Int. J. Syst. Evol. Microbiol.">
        <title>The Global Catalogue of Microorganisms (GCM) 10K type strain sequencing project: providing services to taxonomists for standard genome sequencing and annotation.</title>
        <authorList>
            <consortium name="The Broad Institute Genomics Platform"/>
            <consortium name="The Broad Institute Genome Sequencing Center for Infectious Disease"/>
            <person name="Wu L."/>
            <person name="Ma J."/>
        </authorList>
    </citation>
    <scope>NUCLEOTIDE SEQUENCE [LARGE SCALE GENOMIC DNA]</scope>
    <source>
        <strain evidence="2">KCTC 52438</strain>
    </source>
</reference>
<dbReference type="Pfam" id="PF06934">
    <property type="entry name" value="CTI"/>
    <property type="match status" value="1"/>
</dbReference>
<sequence>MRLFTLKFHWQWFVLLLAGCAGVGITQYDPLVELYGESAPKNRMVEPDSTAGQYFLHDVQPIIEQRCVVCHGCYDAPCQLKLSSPEGIDRGASKDVVYDGARILASEPTRLGIDADSTFEWRQKGFHPILNERTQTPSVNLQASLMYQFISQKQKQPVFDSERLGDDIPLGLNNPNQCPSPAESQDYLAENPNHGMPYGLPAISKQEYGVLTKWLADGANMANKPKLTKPYTDQVTQWEAFLNQDDLKHQLMARYVYEHLYLGHLYFAEFDENKDSTHREYFKMVRSSTPPGSPINHVKTRRPYDDPGIQRVYYRLEREQESILAKTHMPYSLDTQRMNWIKTLFIEPNYTVSELPGYEPEIAANPFKAFEAIPSRSRYRFMLEESQFTIMGFIKGPVCRGQIALNVIDDHFWVLFVDPDLNPEGMDRLVASQQDNLVLPGEKQSNAGIVTNWVSFSATQRKYLNNKLELIRHLSEEEKLNLDLIWDGDKKNDNATLTIFRHFDSSTVVKGLVGQEPKTTWLIDYPLLERIHYLLVAEYDVFGNIGHQMNTRLYMDFLRMEGEGNFLSLLPADERKKLWRFWYRNSQQEVKEFVFGPRVNFDVKTNIDFKTDSPKSELLDMAKAKLGSLQTSPHNLTDSALDTKLAKLHNIAVGAPTLMPEMGVLSVETENNDLGLYTILRNSGHSNIDSLLFEDSNRLPEEDYLTINRGITGSYPAAYWHVKEANLDQFIAAVSNLQTEDDYDELMDIFGIRRTNPNFWAHSDRIHQQYLKDQPKTAGLLDYNRLENR</sequence>
<comment type="caution">
    <text evidence="1">The sequence shown here is derived from an EMBL/GenBank/DDBJ whole genome shotgun (WGS) entry which is preliminary data.</text>
</comment>
<evidence type="ECO:0000313" key="1">
    <source>
        <dbReference type="EMBL" id="MFC3150363.1"/>
    </source>
</evidence>
<evidence type="ECO:0000313" key="2">
    <source>
        <dbReference type="Proteomes" id="UP001595476"/>
    </source>
</evidence>
<organism evidence="1 2">
    <name type="scientific">Litoribrevibacter euphylliae</name>
    <dbReference type="NCBI Taxonomy" id="1834034"/>
    <lineage>
        <taxon>Bacteria</taxon>
        <taxon>Pseudomonadati</taxon>
        <taxon>Pseudomonadota</taxon>
        <taxon>Gammaproteobacteria</taxon>
        <taxon>Oceanospirillales</taxon>
        <taxon>Oceanospirillaceae</taxon>
        <taxon>Litoribrevibacter</taxon>
    </lineage>
</organism>
<name>A0ABV7H8X0_9GAMM</name>
<keyword evidence="2" id="KW-1185">Reference proteome</keyword>
<dbReference type="GO" id="GO:0016853">
    <property type="term" value="F:isomerase activity"/>
    <property type="evidence" value="ECO:0007669"/>
    <property type="project" value="UniProtKB-KW"/>
</dbReference>
<keyword evidence="1" id="KW-0413">Isomerase</keyword>
<protein>
    <submittedName>
        <fullName evidence="1">Fatty acid cis/trans isomerase</fullName>
    </submittedName>
</protein>
<dbReference type="InterPro" id="IPR010706">
    <property type="entry name" value="Fatty_acid_cis-trans_isomerase"/>
</dbReference>
<dbReference type="Proteomes" id="UP001595476">
    <property type="component" value="Unassembled WGS sequence"/>
</dbReference>